<dbReference type="Proteomes" id="UP000253208">
    <property type="component" value="Unassembled WGS sequence"/>
</dbReference>
<reference evidence="7 8" key="1">
    <citation type="submission" date="2015-09" db="EMBL/GenBank/DDBJ databases">
        <authorList>
            <consortium name="Pathogen Informatics"/>
        </authorList>
    </citation>
    <scope>NUCLEOTIDE SEQUENCE [LARGE SCALE GENOMIC DNA]</scope>
    <source>
        <strain evidence="1 7">2789STDY5608837</strain>
        <strain evidence="2 8">2789STDY5834921</strain>
    </source>
</reference>
<evidence type="ECO:0000313" key="12">
    <source>
        <dbReference type="Proteomes" id="UP000284242"/>
    </source>
</evidence>
<dbReference type="EMBL" id="QRVV01000054">
    <property type="protein sequence ID" value="RGS70385.1"/>
    <property type="molecule type" value="Genomic_DNA"/>
</dbReference>
<dbReference type="OrthoDB" id="1971795at2"/>
<evidence type="ECO:0000313" key="7">
    <source>
        <dbReference type="Proteomes" id="UP000095409"/>
    </source>
</evidence>
<dbReference type="EMBL" id="CYZD01000011">
    <property type="protein sequence ID" value="CUO44063.1"/>
    <property type="molecule type" value="Genomic_DNA"/>
</dbReference>
<evidence type="ECO:0000313" key="6">
    <source>
        <dbReference type="EMBL" id="RHG20332.1"/>
    </source>
</evidence>
<dbReference type="EMBL" id="QRHZ01000001">
    <property type="protein sequence ID" value="RHG20332.1"/>
    <property type="molecule type" value="Genomic_DNA"/>
</dbReference>
<accession>A0A174F1F1</accession>
<evidence type="ECO:0000313" key="5">
    <source>
        <dbReference type="EMBL" id="RGV60564.1"/>
    </source>
</evidence>
<dbReference type="RefSeq" id="WP_015525087.1">
    <property type="nucleotide sequence ID" value="NZ_CAXSLC010000013.1"/>
</dbReference>
<dbReference type="Proteomes" id="UP000284242">
    <property type="component" value="Unassembled WGS sequence"/>
</dbReference>
<evidence type="ECO:0000313" key="2">
    <source>
        <dbReference type="EMBL" id="CUP93383.1"/>
    </source>
</evidence>
<dbReference type="Proteomes" id="UP000265828">
    <property type="component" value="Unassembled WGS sequence"/>
</dbReference>
<reference evidence="3 9" key="2">
    <citation type="submission" date="2018-02" db="EMBL/GenBank/DDBJ databases">
        <title>Complete genome sequencing of Faecalibacterium prausnitzii strains isolated from the human gut.</title>
        <authorList>
            <person name="Fitzgerald B.C."/>
            <person name="Shkoporov A.N."/>
            <person name="Ross P.R."/>
            <person name="Hill C."/>
        </authorList>
    </citation>
    <scope>NUCLEOTIDE SEQUENCE [LARGE SCALE GENOMIC DNA]</scope>
    <source>
        <strain evidence="3 9">APC942/31-1</strain>
    </source>
</reference>
<evidence type="ECO:0000313" key="10">
    <source>
        <dbReference type="Proteomes" id="UP000265828"/>
    </source>
</evidence>
<gene>
    <name evidence="3" type="ORF">C4886_02875</name>
    <name evidence="6" type="ORF">DW272_03780</name>
    <name evidence="5" type="ORF">DWW07_16685</name>
    <name evidence="4" type="ORF">DWX77_13410</name>
    <name evidence="1" type="ORF">ERS852394_02194</name>
    <name evidence="2" type="ORF">ERS852533_03094</name>
</gene>
<dbReference type="AlphaFoldDB" id="A0A174F1F1"/>
<evidence type="ECO:0000313" key="4">
    <source>
        <dbReference type="EMBL" id="RGS70385.1"/>
    </source>
</evidence>
<sequence>MKRKKMEKEVVHLLEWIIEYPGVWQIVCNPDGKETSPESFKMAYDMLVKKSLFYLIPVLFATHPGEESLEMAKNLCTADSAAREIRKNGMGALVKCMREHLE</sequence>
<dbReference type="Proteomes" id="UP000095413">
    <property type="component" value="Unassembled WGS sequence"/>
</dbReference>
<evidence type="ECO:0000313" key="9">
    <source>
        <dbReference type="Proteomes" id="UP000253208"/>
    </source>
</evidence>
<evidence type="ECO:0000313" key="1">
    <source>
        <dbReference type="EMBL" id="CUO44063.1"/>
    </source>
</evidence>
<organism evidence="1 7">
    <name type="scientific">Blautia obeum</name>
    <dbReference type="NCBI Taxonomy" id="40520"/>
    <lineage>
        <taxon>Bacteria</taxon>
        <taxon>Bacillati</taxon>
        <taxon>Bacillota</taxon>
        <taxon>Clostridia</taxon>
        <taxon>Lachnospirales</taxon>
        <taxon>Lachnospiraceae</taxon>
        <taxon>Blautia</taxon>
    </lineage>
</organism>
<dbReference type="EMBL" id="PSQG01000003">
    <property type="protein sequence ID" value="RCH45775.1"/>
    <property type="molecule type" value="Genomic_DNA"/>
</dbReference>
<protein>
    <submittedName>
        <fullName evidence="1">Uncharacterized protein</fullName>
    </submittedName>
</protein>
<dbReference type="Proteomes" id="UP000284220">
    <property type="component" value="Unassembled WGS sequence"/>
</dbReference>
<proteinExistence type="predicted"/>
<evidence type="ECO:0000313" key="11">
    <source>
        <dbReference type="Proteomes" id="UP000284220"/>
    </source>
</evidence>
<reference evidence="10 11" key="3">
    <citation type="submission" date="2018-08" db="EMBL/GenBank/DDBJ databases">
        <title>A genome reference for cultivated species of the human gut microbiota.</title>
        <authorList>
            <person name="Zou Y."/>
            <person name="Xue W."/>
            <person name="Luo G."/>
        </authorList>
    </citation>
    <scope>NUCLEOTIDE SEQUENCE [LARGE SCALE GENOMIC DNA]</scope>
    <source>
        <strain evidence="5 10">AF14-23</strain>
        <strain evidence="4 12">AF21-24</strain>
        <strain evidence="6 11">AM22-9LB</strain>
    </source>
</reference>
<dbReference type="EMBL" id="QRZI01000017">
    <property type="protein sequence ID" value="RGV60564.1"/>
    <property type="molecule type" value="Genomic_DNA"/>
</dbReference>
<evidence type="ECO:0000313" key="3">
    <source>
        <dbReference type="EMBL" id="RCH45775.1"/>
    </source>
</evidence>
<name>A0A174F1F1_9FIRM</name>
<dbReference type="Proteomes" id="UP000095409">
    <property type="component" value="Unassembled WGS sequence"/>
</dbReference>
<evidence type="ECO:0000313" key="8">
    <source>
        <dbReference type="Proteomes" id="UP000095413"/>
    </source>
</evidence>
<dbReference type="EMBL" id="CZBA01000023">
    <property type="protein sequence ID" value="CUP93383.1"/>
    <property type="molecule type" value="Genomic_DNA"/>
</dbReference>